<protein>
    <submittedName>
        <fullName evidence="1">Uncharacterized protein</fullName>
    </submittedName>
</protein>
<dbReference type="AlphaFoldDB" id="A0A0K9PKB7"/>
<evidence type="ECO:0000313" key="1">
    <source>
        <dbReference type="EMBL" id="KMZ68670.1"/>
    </source>
</evidence>
<organism evidence="1 2">
    <name type="scientific">Zostera marina</name>
    <name type="common">Eelgrass</name>
    <dbReference type="NCBI Taxonomy" id="29655"/>
    <lineage>
        <taxon>Eukaryota</taxon>
        <taxon>Viridiplantae</taxon>
        <taxon>Streptophyta</taxon>
        <taxon>Embryophyta</taxon>
        <taxon>Tracheophyta</taxon>
        <taxon>Spermatophyta</taxon>
        <taxon>Magnoliopsida</taxon>
        <taxon>Liliopsida</taxon>
        <taxon>Zosteraceae</taxon>
        <taxon>Zostera</taxon>
    </lineage>
</organism>
<sequence length="87" mass="9727">MVKVEEIEDCRNTTILSGGDDVKQSLDSNLNVIKNEVGSSSSTIKSNLVGMGFSPALVDKVIEENGDLYFDILSWFFKAIFIYCTYY</sequence>
<gene>
    <name evidence="1" type="ORF">ZOSMA_231G00150</name>
</gene>
<name>A0A0K9PKB7_ZOSMR</name>
<dbReference type="EMBL" id="LFYR01000817">
    <property type="protein sequence ID" value="KMZ68670.1"/>
    <property type="molecule type" value="Genomic_DNA"/>
</dbReference>
<keyword evidence="2" id="KW-1185">Reference proteome</keyword>
<accession>A0A0K9PKB7</accession>
<comment type="caution">
    <text evidence="1">The sequence shown here is derived from an EMBL/GenBank/DDBJ whole genome shotgun (WGS) entry which is preliminary data.</text>
</comment>
<dbReference type="Proteomes" id="UP000036987">
    <property type="component" value="Unassembled WGS sequence"/>
</dbReference>
<proteinExistence type="predicted"/>
<reference evidence="2" key="1">
    <citation type="journal article" date="2016" name="Nature">
        <title>The genome of the seagrass Zostera marina reveals angiosperm adaptation to the sea.</title>
        <authorList>
            <person name="Olsen J.L."/>
            <person name="Rouze P."/>
            <person name="Verhelst B."/>
            <person name="Lin Y.-C."/>
            <person name="Bayer T."/>
            <person name="Collen J."/>
            <person name="Dattolo E."/>
            <person name="De Paoli E."/>
            <person name="Dittami S."/>
            <person name="Maumus F."/>
            <person name="Michel G."/>
            <person name="Kersting A."/>
            <person name="Lauritano C."/>
            <person name="Lohaus R."/>
            <person name="Toepel M."/>
            <person name="Tonon T."/>
            <person name="Vanneste K."/>
            <person name="Amirebrahimi M."/>
            <person name="Brakel J."/>
            <person name="Bostroem C."/>
            <person name="Chovatia M."/>
            <person name="Grimwood J."/>
            <person name="Jenkins J.W."/>
            <person name="Jueterbock A."/>
            <person name="Mraz A."/>
            <person name="Stam W.T."/>
            <person name="Tice H."/>
            <person name="Bornberg-Bauer E."/>
            <person name="Green P.J."/>
            <person name="Pearson G.A."/>
            <person name="Procaccini G."/>
            <person name="Duarte C.M."/>
            <person name="Schmutz J."/>
            <person name="Reusch T.B.H."/>
            <person name="Van de Peer Y."/>
        </authorList>
    </citation>
    <scope>NUCLEOTIDE SEQUENCE [LARGE SCALE GENOMIC DNA]</scope>
    <source>
        <strain evidence="2">cv. Finnish</strain>
    </source>
</reference>
<evidence type="ECO:0000313" key="2">
    <source>
        <dbReference type="Proteomes" id="UP000036987"/>
    </source>
</evidence>